<reference evidence="1 2" key="1">
    <citation type="submission" date="2018-09" db="EMBL/GenBank/DDBJ databases">
        <title>Alcanivorax profundi sp. nov., isolated from 1000 m-depth seawater of the Mariana Trench.</title>
        <authorList>
            <person name="Liu J."/>
        </authorList>
    </citation>
    <scope>NUCLEOTIDE SEQUENCE [LARGE SCALE GENOMIC DNA]</scope>
    <source>
        <strain evidence="1 2">MTEO17</strain>
    </source>
</reference>
<sequence length="83" mass="9429">MKKKERARVMVLLKEADATPLFHRYCCMQALRVVQQSMATNGDDPVAIGLLAAIWLRLGASRRARGLLQSRIVQRSKIPHPQY</sequence>
<evidence type="ECO:0000313" key="2">
    <source>
        <dbReference type="Proteomes" id="UP000283734"/>
    </source>
</evidence>
<dbReference type="Proteomes" id="UP000283734">
    <property type="component" value="Unassembled WGS sequence"/>
</dbReference>
<protein>
    <submittedName>
        <fullName evidence="1">Uncharacterized protein</fullName>
    </submittedName>
</protein>
<proteinExistence type="predicted"/>
<evidence type="ECO:0000313" key="1">
    <source>
        <dbReference type="EMBL" id="RJG18218.1"/>
    </source>
</evidence>
<gene>
    <name evidence="1" type="ORF">D4A39_06995</name>
</gene>
<dbReference type="EMBL" id="QYYA01000002">
    <property type="protein sequence ID" value="RJG18218.1"/>
    <property type="molecule type" value="Genomic_DNA"/>
</dbReference>
<name>A0A418XYW8_9GAMM</name>
<accession>A0A418XYW8</accession>
<organism evidence="1 2">
    <name type="scientific">Alcanivorax profundi</name>
    <dbReference type="NCBI Taxonomy" id="2338368"/>
    <lineage>
        <taxon>Bacteria</taxon>
        <taxon>Pseudomonadati</taxon>
        <taxon>Pseudomonadota</taxon>
        <taxon>Gammaproteobacteria</taxon>
        <taxon>Oceanospirillales</taxon>
        <taxon>Alcanivoracaceae</taxon>
        <taxon>Alcanivorax</taxon>
    </lineage>
</organism>
<dbReference type="AlphaFoldDB" id="A0A418XYW8"/>
<dbReference type="RefSeq" id="WP_022984906.1">
    <property type="nucleotide sequence ID" value="NZ_QYYA01000002.1"/>
</dbReference>
<keyword evidence="2" id="KW-1185">Reference proteome</keyword>
<comment type="caution">
    <text evidence="1">The sequence shown here is derived from an EMBL/GenBank/DDBJ whole genome shotgun (WGS) entry which is preliminary data.</text>
</comment>